<evidence type="ECO:0000313" key="1">
    <source>
        <dbReference type="EMBL" id="ETZ88930.1"/>
    </source>
</evidence>
<comment type="caution">
    <text evidence="1">The sequence shown here is derived from an EMBL/GenBank/DDBJ whole genome shotgun (WGS) entry which is preliminary data.</text>
</comment>
<dbReference type="AlphaFoldDB" id="A0A829PNY0"/>
<dbReference type="EMBL" id="JAOX01000001">
    <property type="protein sequence ID" value="ETZ88930.1"/>
    <property type="molecule type" value="Genomic_DNA"/>
</dbReference>
<protein>
    <submittedName>
        <fullName evidence="1">Uncharacterized protein</fullName>
    </submittedName>
</protein>
<accession>A0A829PNY0</accession>
<reference evidence="1 2" key="1">
    <citation type="submission" date="2014-01" db="EMBL/GenBank/DDBJ databases">
        <authorList>
            <person name="Zelazny A."/>
            <person name="Olivier K."/>
            <person name="Sampaio E.P."/>
            <person name="Holland S.M."/>
            <person name="Tallon L.J."/>
            <person name="Sadzewicz L.K."/>
            <person name="Sengamalay N."/>
            <person name="Fraser C.M."/>
            <person name="Hine E."/>
            <person name="Shefchek K.A."/>
            <person name="Das S.P."/>
            <person name="Shallom S.J."/>
            <person name="Agrawal S."/>
            <person name="Tettelin H."/>
        </authorList>
    </citation>
    <scope>NUCLEOTIDE SEQUENCE [LARGE SCALE GENOMIC DNA]</scope>
    <source>
        <strain evidence="1 2">MAB_030201_1075</strain>
    </source>
</reference>
<sequence length="55" mass="5085">MTSDAHGAPSADKLANVAVFVDAATVLASSAADGRAGLATSARGGAMVGASPGSP</sequence>
<name>A0A829PNY0_9MYCO</name>
<proteinExistence type="predicted"/>
<gene>
    <name evidence="1" type="ORF">L829_2504</name>
</gene>
<dbReference type="Proteomes" id="UP000019854">
    <property type="component" value="Unassembled WGS sequence"/>
</dbReference>
<organism evidence="1 2">
    <name type="scientific">Mycobacteroides abscessus MAB_030201_1075</name>
    <dbReference type="NCBI Taxonomy" id="1335410"/>
    <lineage>
        <taxon>Bacteria</taxon>
        <taxon>Bacillati</taxon>
        <taxon>Actinomycetota</taxon>
        <taxon>Actinomycetes</taxon>
        <taxon>Mycobacteriales</taxon>
        <taxon>Mycobacteriaceae</taxon>
        <taxon>Mycobacteroides</taxon>
        <taxon>Mycobacteroides abscessus</taxon>
    </lineage>
</organism>
<evidence type="ECO:0000313" key="2">
    <source>
        <dbReference type="Proteomes" id="UP000019854"/>
    </source>
</evidence>